<gene>
    <name evidence="2" type="ORF">HYS17_05840</name>
</gene>
<name>A0A7T5UIS5_9BACT</name>
<proteinExistence type="predicted"/>
<dbReference type="SUPFAM" id="SSF56935">
    <property type="entry name" value="Porins"/>
    <property type="match status" value="1"/>
</dbReference>
<evidence type="ECO:0000256" key="1">
    <source>
        <dbReference type="SAM" id="SignalP"/>
    </source>
</evidence>
<sequence>MTSKNKTFLLICLATSSFLAPATIAQAGDSSDFIKKGTFYGDIRYRYETVDQDGPAPVTAEAHASTLRVRTGFKTGVYQNFQALIEGDFVANLGDGDYNDGLNGRTQYPTIADPETEELNQLWLSWTGLPETTIKAGRQIINLDNQRFIGSVGWRQNDQTFDALSIENKSIKDLSLMYAYIRTVNRIYGTDHSQGNWDGPVHIAHATYAHAPWLNLTGYGYWMDFELAPTSSSRTLGLRLTGETPLSDSWKLAYEAEAATQSDHGNNTANYDESYYYLSPALKYGGWTLGMGYESLGGDGTSAFQTPLATLHAFNGWADKFLTTPANGLEDKYAKVSYKVNGAGAWLDNTVLDLVYHDYDAEDTSSDYGSEWNLQASRTFKTEDSTYPFKEWSVSIKYADYDADDLYTDTEKLWLTLGTKF</sequence>
<dbReference type="EMBL" id="CP066681">
    <property type="protein sequence ID" value="QQG37281.1"/>
    <property type="molecule type" value="Genomic_DNA"/>
</dbReference>
<evidence type="ECO:0000313" key="2">
    <source>
        <dbReference type="EMBL" id="QQG37281.1"/>
    </source>
</evidence>
<accession>A0A7T5UIS5</accession>
<dbReference type="AlphaFoldDB" id="A0A7T5UIS5"/>
<feature type="signal peptide" evidence="1">
    <location>
        <begin position="1"/>
        <end position="27"/>
    </location>
</feature>
<dbReference type="Proteomes" id="UP000595362">
    <property type="component" value="Chromosome"/>
</dbReference>
<reference evidence="2 3" key="1">
    <citation type="submission" date="2020-07" db="EMBL/GenBank/DDBJ databases">
        <title>Huge and variable diversity of episymbiotic CPR bacteria and DPANN archaea in groundwater ecosystems.</title>
        <authorList>
            <person name="He C.Y."/>
            <person name="Keren R."/>
            <person name="Whittaker M."/>
            <person name="Farag I.F."/>
            <person name="Doudna J."/>
            <person name="Cate J.H.D."/>
            <person name="Banfield J.F."/>
        </authorList>
    </citation>
    <scope>NUCLEOTIDE SEQUENCE [LARGE SCALE GENOMIC DNA]</scope>
    <source>
        <strain evidence="2">NC_groundwater_70_Ag_B-0.1um_54_66</strain>
    </source>
</reference>
<protein>
    <submittedName>
        <fullName evidence="2">Alginate export family protein</fullName>
    </submittedName>
</protein>
<dbReference type="Gene3D" id="2.40.160.10">
    <property type="entry name" value="Porin"/>
    <property type="match status" value="1"/>
</dbReference>
<keyword evidence="1" id="KW-0732">Signal</keyword>
<dbReference type="InterPro" id="IPR023614">
    <property type="entry name" value="Porin_dom_sf"/>
</dbReference>
<organism evidence="2 3">
    <name type="scientific">Micavibrio aeruginosavorus</name>
    <dbReference type="NCBI Taxonomy" id="349221"/>
    <lineage>
        <taxon>Bacteria</taxon>
        <taxon>Pseudomonadati</taxon>
        <taxon>Bdellovibrionota</taxon>
        <taxon>Bdellovibrionia</taxon>
        <taxon>Bdellovibrionales</taxon>
        <taxon>Pseudobdellovibrionaceae</taxon>
        <taxon>Micavibrio</taxon>
    </lineage>
</organism>
<feature type="chain" id="PRO_5032997123" evidence="1">
    <location>
        <begin position="28"/>
        <end position="421"/>
    </location>
</feature>
<evidence type="ECO:0000313" key="3">
    <source>
        <dbReference type="Proteomes" id="UP000595362"/>
    </source>
</evidence>